<feature type="domain" description="SGNH hydrolase-type esterase" evidence="3">
    <location>
        <begin position="72"/>
        <end position="250"/>
    </location>
</feature>
<dbReference type="InterPro" id="IPR051532">
    <property type="entry name" value="Ester_Hydrolysis_Enzymes"/>
</dbReference>
<dbReference type="RefSeq" id="WP_354700343.1">
    <property type="nucleotide sequence ID" value="NZ_CP114014.1"/>
</dbReference>
<keyword evidence="2" id="KW-0732">Signal</keyword>
<evidence type="ECO:0000256" key="2">
    <source>
        <dbReference type="SAM" id="SignalP"/>
    </source>
</evidence>
<dbReference type="InterPro" id="IPR036514">
    <property type="entry name" value="SGNH_hydro_sf"/>
</dbReference>
<dbReference type="SUPFAM" id="SSF52266">
    <property type="entry name" value="SGNH hydrolase"/>
    <property type="match status" value="1"/>
</dbReference>
<gene>
    <name evidence="4" type="ORF">DSM112329_00612</name>
</gene>
<accession>A0AAU7AQ70</accession>
<dbReference type="Gene3D" id="3.40.50.1110">
    <property type="entry name" value="SGNH hydrolase"/>
    <property type="match status" value="1"/>
</dbReference>
<protein>
    <submittedName>
        <fullName evidence="4">Lipase</fullName>
    </submittedName>
</protein>
<evidence type="ECO:0000256" key="1">
    <source>
        <dbReference type="SAM" id="MobiDB-lite"/>
    </source>
</evidence>
<reference evidence="4" key="1">
    <citation type="submission" date="2022-12" db="EMBL/GenBank/DDBJ databases">
        <title>Paraconexibacter alkalitolerans sp. nov. and Baekduia alba sp. nov., isolated from soil and emended description of the genera Paraconexibacter (Chun et al., 2020) and Baekduia (An et al., 2020).</title>
        <authorList>
            <person name="Vieira S."/>
            <person name="Huber K.J."/>
            <person name="Geppert A."/>
            <person name="Wolf J."/>
            <person name="Neumann-Schaal M."/>
            <person name="Muesken M."/>
            <person name="Overmann J."/>
        </authorList>
    </citation>
    <scope>NUCLEOTIDE SEQUENCE</scope>
    <source>
        <strain evidence="4">AEG42_29</strain>
    </source>
</reference>
<feature type="compositionally biased region" description="Low complexity" evidence="1">
    <location>
        <begin position="48"/>
        <end position="57"/>
    </location>
</feature>
<dbReference type="AlphaFoldDB" id="A0AAU7AQ70"/>
<dbReference type="Pfam" id="PF13472">
    <property type="entry name" value="Lipase_GDSL_2"/>
    <property type="match status" value="1"/>
</dbReference>
<dbReference type="KEGG" id="parq:DSM112329_00612"/>
<feature type="chain" id="PRO_5043873612" evidence="2">
    <location>
        <begin position="23"/>
        <end position="259"/>
    </location>
</feature>
<evidence type="ECO:0000313" key="4">
    <source>
        <dbReference type="EMBL" id="XAY03791.1"/>
    </source>
</evidence>
<sequence>MRRAASVLAACVLLALAPAGCGSDNEGDSGAPGVVATGPASSVPATRVPGVSGNVPVNPTPRPRSGTVAVAALGDSITAGTPLYDPDPDVRKQIGDDLDERSQWEYWFTAAHPRYEIRNCGVNGERTDEIARRLQTCAAGAKVLVVQGGINDIAQGRSVEDAARNLRVMYAAGKKLGLDVYGVEVLPWNNGYPQAAPLVTRLNTLLRAAAKAEGVTVFPWYAALEDPENRGRMRAELTIEGNHPTVAGYKKLAEAMELP</sequence>
<dbReference type="PANTHER" id="PTHR30383">
    <property type="entry name" value="THIOESTERASE 1/PROTEASE 1/LYSOPHOSPHOLIPASE L1"/>
    <property type="match status" value="1"/>
</dbReference>
<proteinExistence type="predicted"/>
<dbReference type="PANTHER" id="PTHR30383:SF5">
    <property type="entry name" value="SGNH HYDROLASE-TYPE ESTERASE DOMAIN-CONTAINING PROTEIN"/>
    <property type="match status" value="1"/>
</dbReference>
<dbReference type="GO" id="GO:0004622">
    <property type="term" value="F:phosphatidylcholine lysophospholipase activity"/>
    <property type="evidence" value="ECO:0007669"/>
    <property type="project" value="TreeGrafter"/>
</dbReference>
<dbReference type="EMBL" id="CP114014">
    <property type="protein sequence ID" value="XAY03791.1"/>
    <property type="molecule type" value="Genomic_DNA"/>
</dbReference>
<feature type="region of interest" description="Disordered" evidence="1">
    <location>
        <begin position="25"/>
        <end position="65"/>
    </location>
</feature>
<dbReference type="InterPro" id="IPR013830">
    <property type="entry name" value="SGNH_hydro"/>
</dbReference>
<name>A0AAU7AQ70_9ACTN</name>
<evidence type="ECO:0000259" key="3">
    <source>
        <dbReference type="Pfam" id="PF13472"/>
    </source>
</evidence>
<organism evidence="4">
    <name type="scientific">Paraconexibacter sp. AEG42_29</name>
    <dbReference type="NCBI Taxonomy" id="2997339"/>
    <lineage>
        <taxon>Bacteria</taxon>
        <taxon>Bacillati</taxon>
        <taxon>Actinomycetota</taxon>
        <taxon>Thermoleophilia</taxon>
        <taxon>Solirubrobacterales</taxon>
        <taxon>Paraconexibacteraceae</taxon>
        <taxon>Paraconexibacter</taxon>
    </lineage>
</organism>
<feature type="signal peptide" evidence="2">
    <location>
        <begin position="1"/>
        <end position="22"/>
    </location>
</feature>